<dbReference type="EMBL" id="AB924571">
    <property type="protein sequence ID" value="BAT23615.1"/>
    <property type="molecule type" value="Genomic_DNA"/>
</dbReference>
<protein>
    <submittedName>
        <fullName evidence="2">Glycosyl transferase family protein</fullName>
    </submittedName>
</protein>
<reference evidence="2" key="2">
    <citation type="journal article" date="2015" name="Sci. Rep.">
        <title>Genetic analysis of capsular polysaccharide synthesis gene clusters in 79 capsular types of Klebsiella spp.</title>
        <authorList>
            <person name="Pan Y.J."/>
            <person name="Lin T.L."/>
            <person name="Chen C.T."/>
            <person name="Chen Y.Y."/>
            <person name="Hsieh P.F."/>
            <person name="Hsu C.R."/>
            <person name="Wu M.C."/>
            <person name="Wang J.T."/>
        </authorList>
    </citation>
    <scope>NUCLEOTIDE SEQUENCE</scope>
    <source>
        <strain evidence="2">6168</strain>
    </source>
</reference>
<evidence type="ECO:0000313" key="2">
    <source>
        <dbReference type="EMBL" id="BAT23615.1"/>
    </source>
</evidence>
<keyword evidence="2" id="KW-0808">Transferase</keyword>
<gene>
    <name evidence="2" type="primary">wckL</name>
</gene>
<dbReference type="Pfam" id="PF00534">
    <property type="entry name" value="Glycos_transf_1"/>
    <property type="match status" value="1"/>
</dbReference>
<evidence type="ECO:0000259" key="1">
    <source>
        <dbReference type="Pfam" id="PF00534"/>
    </source>
</evidence>
<proteinExistence type="predicted"/>
<dbReference type="InterPro" id="IPR001296">
    <property type="entry name" value="Glyco_trans_1"/>
</dbReference>
<dbReference type="AlphaFoldDB" id="A0A0P0YR13"/>
<organism evidence="2">
    <name type="scientific">Klebsiella sp. 6168</name>
    <dbReference type="NCBI Taxonomy" id="1497810"/>
    <lineage>
        <taxon>Bacteria</taxon>
        <taxon>Pseudomonadati</taxon>
        <taxon>Pseudomonadota</taxon>
        <taxon>Gammaproteobacteria</taxon>
        <taxon>Enterobacterales</taxon>
        <taxon>Enterobacteriaceae</taxon>
        <taxon>Klebsiella/Raoultella group</taxon>
        <taxon>Klebsiella</taxon>
    </lineage>
</organism>
<name>A0A0P0YR13_9ENTR</name>
<accession>A0A0P0YR13</accession>
<feature type="domain" description="Glycosyl transferase family 1" evidence="1">
    <location>
        <begin position="193"/>
        <end position="336"/>
    </location>
</feature>
<dbReference type="PANTHER" id="PTHR12526:SF630">
    <property type="entry name" value="GLYCOSYLTRANSFERASE"/>
    <property type="match status" value="1"/>
</dbReference>
<dbReference type="GO" id="GO:0016757">
    <property type="term" value="F:glycosyltransferase activity"/>
    <property type="evidence" value="ECO:0007669"/>
    <property type="project" value="InterPro"/>
</dbReference>
<sequence>MIFYCESRIFSGQERMFLTAACSESSKKNSVLIINKKNTGGINFARENGSFIEIYLIDDIKPKLMSLMVWFKWKSIFSLASYLKDNKNISTTICISQGRIESGNIGVLAAKIAGIKVISYIPMVHGHTEMGASLFSAKIKDFLCGILYKLPDGFITISSEVARELRNKTHKNIAVVENFVHQRTISSTQENPPHLDDKDYFKLILPGRLLNKQKGQIDLIRALNLIIPKLECKVLCYIVGEGPDKENIAQEIDKLKLSENVFLLGNRSDLLYIMLNSDLVVLPSHFEGVPLVLLEAALLQRNIIASDIVGYNNYLSKEKLFTHGDYLSIASAILREISSSKDLQIRYEEDLIYLLSRTEITFKNDFSHALEILTTQK</sequence>
<dbReference type="SUPFAM" id="SSF53756">
    <property type="entry name" value="UDP-Glycosyltransferase/glycogen phosphorylase"/>
    <property type="match status" value="1"/>
</dbReference>
<reference evidence="2" key="1">
    <citation type="submission" date="2014-04" db="EMBL/GenBank/DDBJ databases">
        <authorList>
            <person name="Harrison E."/>
        </authorList>
    </citation>
    <scope>NUCLEOTIDE SEQUENCE</scope>
    <source>
        <strain evidence="2">6168</strain>
    </source>
</reference>
<dbReference type="GO" id="GO:1901135">
    <property type="term" value="P:carbohydrate derivative metabolic process"/>
    <property type="evidence" value="ECO:0007669"/>
    <property type="project" value="UniProtKB-ARBA"/>
</dbReference>
<dbReference type="PANTHER" id="PTHR12526">
    <property type="entry name" value="GLYCOSYLTRANSFERASE"/>
    <property type="match status" value="1"/>
</dbReference>
<dbReference type="Gene3D" id="3.40.50.2000">
    <property type="entry name" value="Glycogen Phosphorylase B"/>
    <property type="match status" value="2"/>
</dbReference>